<keyword evidence="5" id="KW-0190">Covalent protein-DNA linkage</keyword>
<evidence type="ECO:0000256" key="2">
    <source>
        <dbReference type="ARBA" id="ARBA00022670"/>
    </source>
</evidence>
<keyword evidence="2 8" id="KW-0645">Protease</keyword>
<comment type="caution">
    <text evidence="9">The sequence shown here is derived from an EMBL/GenBank/DDBJ whole genome shotgun (WGS) entry which is preliminary data.</text>
</comment>
<dbReference type="EMBL" id="JABTTE010000002">
    <property type="protein sequence ID" value="NSL50518.1"/>
    <property type="molecule type" value="Genomic_DNA"/>
</dbReference>
<keyword evidence="10" id="KW-1185">Reference proteome</keyword>
<evidence type="ECO:0000313" key="9">
    <source>
        <dbReference type="EMBL" id="NSL50518.1"/>
    </source>
</evidence>
<reference evidence="9" key="1">
    <citation type="submission" date="2020-06" db="EMBL/GenBank/DDBJ databases">
        <title>A novel thermopfilic bacterium from Erzurum, Turkey.</title>
        <authorList>
            <person name="Adiguzel A."/>
            <person name="Ay H."/>
            <person name="Baltaci M.O."/>
        </authorList>
    </citation>
    <scope>NUCLEOTIDE SEQUENCE</scope>
    <source>
        <strain evidence="9">P2</strain>
    </source>
</reference>
<dbReference type="GO" id="GO:0016829">
    <property type="term" value="F:lyase activity"/>
    <property type="evidence" value="ECO:0007669"/>
    <property type="project" value="UniProtKB-KW"/>
</dbReference>
<dbReference type="Pfam" id="PF02586">
    <property type="entry name" value="SRAP"/>
    <property type="match status" value="1"/>
</dbReference>
<dbReference type="Proteomes" id="UP000625804">
    <property type="component" value="Unassembled WGS sequence"/>
</dbReference>
<dbReference type="PANTHER" id="PTHR13604:SF0">
    <property type="entry name" value="ABASIC SITE PROCESSING PROTEIN HMCES"/>
    <property type="match status" value="1"/>
</dbReference>
<evidence type="ECO:0000256" key="3">
    <source>
        <dbReference type="ARBA" id="ARBA00022763"/>
    </source>
</evidence>
<dbReference type="GO" id="GO:0003697">
    <property type="term" value="F:single-stranded DNA binding"/>
    <property type="evidence" value="ECO:0007669"/>
    <property type="project" value="InterPro"/>
</dbReference>
<evidence type="ECO:0000256" key="1">
    <source>
        <dbReference type="ARBA" id="ARBA00008136"/>
    </source>
</evidence>
<proteinExistence type="inferred from homology"/>
<evidence type="ECO:0000256" key="4">
    <source>
        <dbReference type="ARBA" id="ARBA00022801"/>
    </source>
</evidence>
<accession>A0A8J8GEU7</accession>
<name>A0A8J8GEU7_9BACI</name>
<comment type="similarity">
    <text evidence="1 8">Belongs to the SOS response-associated peptidase family.</text>
</comment>
<dbReference type="GO" id="GO:0008233">
    <property type="term" value="F:peptidase activity"/>
    <property type="evidence" value="ECO:0007669"/>
    <property type="project" value="UniProtKB-KW"/>
</dbReference>
<evidence type="ECO:0000256" key="7">
    <source>
        <dbReference type="ARBA" id="ARBA00023239"/>
    </source>
</evidence>
<evidence type="ECO:0000256" key="6">
    <source>
        <dbReference type="ARBA" id="ARBA00023125"/>
    </source>
</evidence>
<dbReference type="Gene3D" id="3.90.1680.10">
    <property type="entry name" value="SOS response associated peptidase-like"/>
    <property type="match status" value="1"/>
</dbReference>
<evidence type="ECO:0000313" key="10">
    <source>
        <dbReference type="Proteomes" id="UP000625804"/>
    </source>
</evidence>
<dbReference type="GO" id="GO:0006508">
    <property type="term" value="P:proteolysis"/>
    <property type="evidence" value="ECO:0007669"/>
    <property type="project" value="UniProtKB-KW"/>
</dbReference>
<dbReference type="EC" id="3.4.-.-" evidence="8"/>
<dbReference type="InterPro" id="IPR036590">
    <property type="entry name" value="SRAP-like"/>
</dbReference>
<dbReference type="PANTHER" id="PTHR13604">
    <property type="entry name" value="DC12-RELATED"/>
    <property type="match status" value="1"/>
</dbReference>
<organism evidence="9 10">
    <name type="scientific">Calidifontibacillus erzurumensis</name>
    <dbReference type="NCBI Taxonomy" id="2741433"/>
    <lineage>
        <taxon>Bacteria</taxon>
        <taxon>Bacillati</taxon>
        <taxon>Bacillota</taxon>
        <taxon>Bacilli</taxon>
        <taxon>Bacillales</taxon>
        <taxon>Bacillaceae</taxon>
        <taxon>Calidifontibacillus/Schinkia group</taxon>
        <taxon>Calidifontibacillus</taxon>
    </lineage>
</organism>
<dbReference type="SUPFAM" id="SSF143081">
    <property type="entry name" value="BB1717-like"/>
    <property type="match status" value="1"/>
</dbReference>
<dbReference type="RefSeq" id="WP_173729725.1">
    <property type="nucleotide sequence ID" value="NZ_JABTTE010000002.1"/>
</dbReference>
<keyword evidence="7" id="KW-0456">Lyase</keyword>
<keyword evidence="4 8" id="KW-0378">Hydrolase</keyword>
<protein>
    <recommendedName>
        <fullName evidence="8">Abasic site processing protein</fullName>
        <ecNumber evidence="8">3.4.-.-</ecNumber>
    </recommendedName>
</protein>
<dbReference type="GO" id="GO:0106300">
    <property type="term" value="P:protein-DNA covalent cross-linking repair"/>
    <property type="evidence" value="ECO:0007669"/>
    <property type="project" value="InterPro"/>
</dbReference>
<sequence>MCGRFSLTVPLEEIIEFFDLINGDELDYEISYNIAPSQNVLSIVSDGTHNRGGYLRWGLVPFWADSPAIGYKMINARAETIDQKASFKNLIKRRRCLIVADGFYEWKKDEKGNKRPYRMIRKNNGLMAFAGLWDRWEKGGTILHTCTIITTRPNELMAEIHDRMPVILPEEKQKIWLDRTIEDVQFLKDLLQPYPTEDMIAYEVSSIVNSPKNNQEECIQPLV</sequence>
<dbReference type="AlphaFoldDB" id="A0A8J8GEU7"/>
<evidence type="ECO:0000256" key="8">
    <source>
        <dbReference type="RuleBase" id="RU364100"/>
    </source>
</evidence>
<dbReference type="InterPro" id="IPR003738">
    <property type="entry name" value="SRAP"/>
</dbReference>
<evidence type="ECO:0000256" key="5">
    <source>
        <dbReference type="ARBA" id="ARBA00023124"/>
    </source>
</evidence>
<keyword evidence="3" id="KW-0227">DNA damage</keyword>
<keyword evidence="6" id="KW-0238">DNA-binding</keyword>
<gene>
    <name evidence="9" type="ORF">HR057_01930</name>
</gene>